<dbReference type="EMBL" id="CAKMMF010000019">
    <property type="protein sequence ID" value="CAH1211709.1"/>
    <property type="molecule type" value="Genomic_DNA"/>
</dbReference>
<evidence type="ECO:0000313" key="1">
    <source>
        <dbReference type="EMBL" id="CAH1211709.1"/>
    </source>
</evidence>
<comment type="caution">
    <text evidence="1">The sequence shown here is derived from an EMBL/GenBank/DDBJ whole genome shotgun (WGS) entry which is preliminary data.</text>
</comment>
<keyword evidence="2" id="KW-1185">Reference proteome</keyword>
<dbReference type="Proteomes" id="UP000838686">
    <property type="component" value="Unassembled WGS sequence"/>
</dbReference>
<gene>
    <name evidence="1" type="ORF">PAECIP111893_03461</name>
</gene>
<reference evidence="1" key="1">
    <citation type="submission" date="2022-01" db="EMBL/GenBank/DDBJ databases">
        <authorList>
            <person name="Criscuolo A."/>
        </authorList>
    </citation>
    <scope>NUCLEOTIDE SEQUENCE</scope>
    <source>
        <strain evidence="1">CIP111893</strain>
    </source>
</reference>
<evidence type="ECO:0000313" key="2">
    <source>
        <dbReference type="Proteomes" id="UP000838686"/>
    </source>
</evidence>
<sequence>MKKILVLIFACALLFSLLDYEENGSVIEEVFFMKKAEKKIESLLKEEVTLKSVTRGKYGIEILVRGYIERINFPFSLPTNDALDFESLKFMHKKIVEKDAGTEFQDILYEIFQEEVKVFPKILIRDKKIEEQYLSYKIYREKYKENLQYTLSIERNFELNEEALSREAKGTYAFIKFLRNEDYIIGDSYIQYANMSLNLKDYMDKSIPLEEADIMYEYKNRVELMAKTDELHSILEYGKGTRHMRVPFPYSIPQLIPCSCFVSVSNWTALSATELILLSCVSRPASISCTEAMFCSVEAAICDISDATV</sequence>
<name>A0ABM9CGM0_9BACL</name>
<proteinExistence type="predicted"/>
<organism evidence="1 2">
    <name type="scientific">Paenibacillus plantiphilus</name>
    <dbReference type="NCBI Taxonomy" id="2905650"/>
    <lineage>
        <taxon>Bacteria</taxon>
        <taxon>Bacillati</taxon>
        <taxon>Bacillota</taxon>
        <taxon>Bacilli</taxon>
        <taxon>Bacillales</taxon>
        <taxon>Paenibacillaceae</taxon>
        <taxon>Paenibacillus</taxon>
    </lineage>
</organism>
<protein>
    <submittedName>
        <fullName evidence="1">Uncharacterized protein</fullName>
    </submittedName>
</protein>
<accession>A0ABM9CGM0</accession>